<dbReference type="InterPro" id="IPR006016">
    <property type="entry name" value="UspA"/>
</dbReference>
<organism evidence="4 5">
    <name type="scientific">Ferruginivarius sediminum</name>
    <dbReference type="NCBI Taxonomy" id="2661937"/>
    <lineage>
        <taxon>Bacteria</taxon>
        <taxon>Pseudomonadati</taxon>
        <taxon>Pseudomonadota</taxon>
        <taxon>Alphaproteobacteria</taxon>
        <taxon>Rhodospirillales</taxon>
        <taxon>Rhodospirillaceae</taxon>
        <taxon>Ferruginivarius</taxon>
    </lineage>
</organism>
<sequence>MKRLAAGPKLPEDPADTGGNGRGSKMAYKNLLLHIDNTKACAKRIEAALALATRCGAHLSALYCMGEFQLPGWADMPQHLTREYLSREEERAREVVEDFEEKAKRAGVSYETRTARVPVNAIADEVGMHARYADLAILGQVDPDDTPEGTRDLVEDVTLGCGRPVLVVPYIGAAKENGNVVLGRKVMVAWDAGREATRAVNDALPMLQKAEKVDLLAVNPVKSQRRHGENPGADIALHLARHGVKVEVQHLEVHDIEAGDTILSRLADEGSDLLVMGAYGHSRLRELVLGGATRSVLEHMTVPVIMSH</sequence>
<reference evidence="4 5" key="1">
    <citation type="submission" date="2018-07" db="EMBL/GenBank/DDBJ databases">
        <title>Venubactetium sediminum gen. nov., sp. nov., isolated from a marine solar saltern.</title>
        <authorList>
            <person name="Wang S."/>
        </authorList>
    </citation>
    <scope>NUCLEOTIDE SEQUENCE [LARGE SCALE GENOMIC DNA]</scope>
    <source>
        <strain evidence="4 5">WD2A32</strain>
    </source>
</reference>
<gene>
    <name evidence="4" type="ORF">DRB17_00315</name>
</gene>
<dbReference type="InterPro" id="IPR006015">
    <property type="entry name" value="Universal_stress_UspA"/>
</dbReference>
<evidence type="ECO:0000256" key="2">
    <source>
        <dbReference type="SAM" id="MobiDB-lite"/>
    </source>
</evidence>
<keyword evidence="5" id="KW-1185">Reference proteome</keyword>
<feature type="domain" description="UspA" evidence="3">
    <location>
        <begin position="184"/>
        <end position="306"/>
    </location>
</feature>
<dbReference type="PANTHER" id="PTHR46268:SF15">
    <property type="entry name" value="UNIVERSAL STRESS PROTEIN HP_0031"/>
    <property type="match status" value="1"/>
</dbReference>
<evidence type="ECO:0000259" key="3">
    <source>
        <dbReference type="Pfam" id="PF00582"/>
    </source>
</evidence>
<accession>A0A369TH19</accession>
<dbReference type="AlphaFoldDB" id="A0A369TH19"/>
<dbReference type="EMBL" id="QPMH01000001">
    <property type="protein sequence ID" value="RDD63665.1"/>
    <property type="molecule type" value="Genomic_DNA"/>
</dbReference>
<evidence type="ECO:0000313" key="4">
    <source>
        <dbReference type="EMBL" id="RDD63665.1"/>
    </source>
</evidence>
<dbReference type="Gene3D" id="3.40.50.12370">
    <property type="match status" value="1"/>
</dbReference>
<dbReference type="CDD" id="cd00293">
    <property type="entry name" value="USP-like"/>
    <property type="match status" value="1"/>
</dbReference>
<dbReference type="Pfam" id="PF00582">
    <property type="entry name" value="Usp"/>
    <property type="match status" value="1"/>
</dbReference>
<dbReference type="SUPFAM" id="SSF52402">
    <property type="entry name" value="Adenine nucleotide alpha hydrolases-like"/>
    <property type="match status" value="2"/>
</dbReference>
<dbReference type="PANTHER" id="PTHR46268">
    <property type="entry name" value="STRESS RESPONSE PROTEIN NHAX"/>
    <property type="match status" value="1"/>
</dbReference>
<protein>
    <submittedName>
        <fullName evidence="4">Universal stress protein</fullName>
    </submittedName>
</protein>
<dbReference type="Proteomes" id="UP000253941">
    <property type="component" value="Unassembled WGS sequence"/>
</dbReference>
<comment type="caution">
    <text evidence="4">The sequence shown here is derived from an EMBL/GenBank/DDBJ whole genome shotgun (WGS) entry which is preliminary data.</text>
</comment>
<feature type="region of interest" description="Disordered" evidence="2">
    <location>
        <begin position="1"/>
        <end position="22"/>
    </location>
</feature>
<comment type="similarity">
    <text evidence="1">Belongs to the universal stress protein A family.</text>
</comment>
<name>A0A369TH19_9PROT</name>
<evidence type="ECO:0000313" key="5">
    <source>
        <dbReference type="Proteomes" id="UP000253941"/>
    </source>
</evidence>
<evidence type="ECO:0000256" key="1">
    <source>
        <dbReference type="ARBA" id="ARBA00008791"/>
    </source>
</evidence>
<dbReference type="PRINTS" id="PR01438">
    <property type="entry name" value="UNVRSLSTRESS"/>
</dbReference>
<proteinExistence type="inferred from homology"/>